<dbReference type="AlphaFoldDB" id="W9RH14"/>
<name>W9RH14_9ROSA</name>
<dbReference type="Pfam" id="PF13456">
    <property type="entry name" value="RVT_3"/>
    <property type="match status" value="1"/>
</dbReference>
<organism evidence="2 3">
    <name type="scientific">Morus notabilis</name>
    <dbReference type="NCBI Taxonomy" id="981085"/>
    <lineage>
        <taxon>Eukaryota</taxon>
        <taxon>Viridiplantae</taxon>
        <taxon>Streptophyta</taxon>
        <taxon>Embryophyta</taxon>
        <taxon>Tracheophyta</taxon>
        <taxon>Spermatophyta</taxon>
        <taxon>Magnoliopsida</taxon>
        <taxon>eudicotyledons</taxon>
        <taxon>Gunneridae</taxon>
        <taxon>Pentapetalae</taxon>
        <taxon>rosids</taxon>
        <taxon>fabids</taxon>
        <taxon>Rosales</taxon>
        <taxon>Moraceae</taxon>
        <taxon>Moreae</taxon>
        <taxon>Morus</taxon>
    </lineage>
</organism>
<evidence type="ECO:0000313" key="2">
    <source>
        <dbReference type="EMBL" id="EXB76308.1"/>
    </source>
</evidence>
<dbReference type="GO" id="GO:0003676">
    <property type="term" value="F:nucleic acid binding"/>
    <property type="evidence" value="ECO:0007669"/>
    <property type="project" value="InterPro"/>
</dbReference>
<evidence type="ECO:0000259" key="1">
    <source>
        <dbReference type="Pfam" id="PF13456"/>
    </source>
</evidence>
<protein>
    <recommendedName>
        <fullName evidence="1">RNase H type-1 domain-containing protein</fullName>
    </recommendedName>
</protein>
<dbReference type="EMBL" id="KE344715">
    <property type="protein sequence ID" value="EXB76308.1"/>
    <property type="molecule type" value="Genomic_DNA"/>
</dbReference>
<dbReference type="GO" id="GO:0004523">
    <property type="term" value="F:RNA-DNA hybrid ribonuclease activity"/>
    <property type="evidence" value="ECO:0007669"/>
    <property type="project" value="InterPro"/>
</dbReference>
<proteinExistence type="predicted"/>
<feature type="domain" description="RNase H type-1" evidence="1">
    <location>
        <begin position="39"/>
        <end position="83"/>
    </location>
</feature>
<gene>
    <name evidence="2" type="ORF">L484_025666</name>
</gene>
<reference evidence="3" key="1">
    <citation type="submission" date="2013-01" db="EMBL/GenBank/DDBJ databases">
        <title>Draft Genome Sequence of a Mulberry Tree, Morus notabilis C.K. Schneid.</title>
        <authorList>
            <person name="He N."/>
            <person name="Zhao S."/>
        </authorList>
    </citation>
    <scope>NUCLEOTIDE SEQUENCE</scope>
</reference>
<accession>W9RH14</accession>
<keyword evidence="3" id="KW-1185">Reference proteome</keyword>
<evidence type="ECO:0000313" key="3">
    <source>
        <dbReference type="Proteomes" id="UP000030645"/>
    </source>
</evidence>
<dbReference type="InterPro" id="IPR002156">
    <property type="entry name" value="RNaseH_domain"/>
</dbReference>
<sequence>MVNLFGTMTPKEWTRSDRGYKIAMNLRESLLGSSGRQISMLCIAKIMDATFSRFVAECFAIREGLLLAEKVGVSISRVECDAMKDIVAFAF</sequence>
<dbReference type="Proteomes" id="UP000030645">
    <property type="component" value="Unassembled WGS sequence"/>
</dbReference>